<evidence type="ECO:0000256" key="1">
    <source>
        <dbReference type="ARBA" id="ARBA00023125"/>
    </source>
</evidence>
<comment type="caution">
    <text evidence="4">The sequence shown here is derived from an EMBL/GenBank/DDBJ whole genome shotgun (WGS) entry which is preliminary data.</text>
</comment>
<evidence type="ECO:0000256" key="2">
    <source>
        <dbReference type="PROSITE-ProRule" id="PRU00335"/>
    </source>
</evidence>
<dbReference type="PANTHER" id="PTHR43479">
    <property type="entry name" value="ACREF/ENVCD OPERON REPRESSOR-RELATED"/>
    <property type="match status" value="1"/>
</dbReference>
<dbReference type="SUPFAM" id="SSF46689">
    <property type="entry name" value="Homeodomain-like"/>
    <property type="match status" value="1"/>
</dbReference>
<proteinExistence type="predicted"/>
<dbReference type="InterPro" id="IPR001647">
    <property type="entry name" value="HTH_TetR"/>
</dbReference>
<evidence type="ECO:0000313" key="5">
    <source>
        <dbReference type="Proteomes" id="UP000664357"/>
    </source>
</evidence>
<dbReference type="PANTHER" id="PTHR43479:SF21">
    <property type="entry name" value="TRANSCRIPTIONAL REGULATOR, TETR FAMILY"/>
    <property type="match status" value="1"/>
</dbReference>
<evidence type="ECO:0000313" key="4">
    <source>
        <dbReference type="EMBL" id="MEO1771974.1"/>
    </source>
</evidence>
<dbReference type="InterPro" id="IPR009057">
    <property type="entry name" value="Homeodomain-like_sf"/>
</dbReference>
<reference evidence="4 5" key="1">
    <citation type="submission" date="2024-02" db="EMBL/GenBank/DDBJ databases">
        <title>The Genome Sequence of Enterococcus sp. DIV0159.</title>
        <authorList>
            <person name="Earl A."/>
            <person name="Manson A."/>
            <person name="Gilmore M."/>
            <person name="Sanders J."/>
            <person name="Shea T."/>
            <person name="Howe W."/>
            <person name="Livny J."/>
            <person name="Cuomo C."/>
            <person name="Neafsey D."/>
            <person name="Birren B."/>
        </authorList>
    </citation>
    <scope>NUCLEOTIDE SEQUENCE [LARGE SCALE GENOMIC DNA]</scope>
    <source>
        <strain evidence="4 5">665A</strain>
    </source>
</reference>
<feature type="DNA-binding region" description="H-T-H motif" evidence="2">
    <location>
        <begin position="25"/>
        <end position="44"/>
    </location>
</feature>
<dbReference type="Proteomes" id="UP000664357">
    <property type="component" value="Unassembled WGS sequence"/>
</dbReference>
<dbReference type="EMBL" id="JAFREL020000003">
    <property type="protein sequence ID" value="MEO1771974.1"/>
    <property type="molecule type" value="Genomic_DNA"/>
</dbReference>
<dbReference type="PROSITE" id="PS50977">
    <property type="entry name" value="HTH_TETR_2"/>
    <property type="match status" value="1"/>
</dbReference>
<evidence type="ECO:0000259" key="3">
    <source>
        <dbReference type="PROSITE" id="PS50977"/>
    </source>
</evidence>
<dbReference type="Pfam" id="PF00440">
    <property type="entry name" value="TetR_N"/>
    <property type="match status" value="1"/>
</dbReference>
<gene>
    <name evidence="4" type="ORF">JZO67_003956</name>
</gene>
<name>A0ABV0ETK9_9ENTE</name>
<sequence length="215" mass="24459">MNNKRGMIVEAALKLFGQRGFSKVSIKQIAQQANVSQVTIYNHFENKEILVEEIVNGLMGKVMKAADEVYSSEQSYEGKLTEIFELCNSETMKVIEHYFSSESLTDYKLRELIFQAVNTQKEEIYNKFIDLGYALKVIPSKINKQSILFMLRALNFSGKTLDIVEDATKLSQDLVYLFLYGIIGKEKGGIQDLSGEEVLQLLTQQVKYELEKGAE</sequence>
<protein>
    <recommendedName>
        <fullName evidence="3">HTH tetR-type domain-containing protein</fullName>
    </recommendedName>
</protein>
<accession>A0ABV0ETK9</accession>
<dbReference type="Gene3D" id="1.10.357.10">
    <property type="entry name" value="Tetracycline Repressor, domain 2"/>
    <property type="match status" value="1"/>
</dbReference>
<dbReference type="InterPro" id="IPR050624">
    <property type="entry name" value="HTH-type_Tx_Regulator"/>
</dbReference>
<organism evidence="4 5">
    <name type="scientific">Candidatus Enterococcus ferrettii</name>
    <dbReference type="NCBI Taxonomy" id="2815324"/>
    <lineage>
        <taxon>Bacteria</taxon>
        <taxon>Bacillati</taxon>
        <taxon>Bacillota</taxon>
        <taxon>Bacilli</taxon>
        <taxon>Lactobacillales</taxon>
        <taxon>Enterococcaceae</taxon>
        <taxon>Enterococcus</taxon>
    </lineage>
</organism>
<keyword evidence="5" id="KW-1185">Reference proteome</keyword>
<keyword evidence="1 2" id="KW-0238">DNA-binding</keyword>
<dbReference type="PRINTS" id="PR00455">
    <property type="entry name" value="HTHTETR"/>
</dbReference>
<feature type="domain" description="HTH tetR-type" evidence="3">
    <location>
        <begin position="2"/>
        <end position="62"/>
    </location>
</feature>
<dbReference type="RefSeq" id="WP_207704525.1">
    <property type="nucleotide sequence ID" value="NZ_JAFREL020000003.1"/>
</dbReference>